<reference evidence="1 2" key="1">
    <citation type="journal article" date="2013" name="Genome Announc.">
        <title>Genome sequences for three denitrifying bacterial strains isolated from a uranium- and nitrate-contaminated subsurface environment.</title>
        <authorList>
            <person name="Venkatramanan R."/>
            <person name="Prakash O."/>
            <person name="Woyke T."/>
            <person name="Chain P."/>
            <person name="Goodwin L.A."/>
            <person name="Watson D."/>
            <person name="Brooks S."/>
            <person name="Kostka J.E."/>
            <person name="Green S.J."/>
        </authorList>
    </citation>
    <scope>NUCLEOTIDE SEQUENCE [LARGE SCALE GENOMIC DNA]</scope>
    <source>
        <strain evidence="1 2">1NES1</strain>
    </source>
</reference>
<dbReference type="AlphaFoldDB" id="N0B270"/>
<evidence type="ECO:0000313" key="1">
    <source>
        <dbReference type="EMBL" id="AGK57579.1"/>
    </source>
</evidence>
<keyword evidence="2" id="KW-1185">Reference proteome</keyword>
<name>N0B270_9HYPH</name>
<dbReference type="HOGENOM" id="CLU_3311034_0_0_5"/>
<organism evidence="1 2">
    <name type="scientific">Hyphomicrobium denitrificans 1NES1</name>
    <dbReference type="NCBI Taxonomy" id="670307"/>
    <lineage>
        <taxon>Bacteria</taxon>
        <taxon>Pseudomonadati</taxon>
        <taxon>Pseudomonadota</taxon>
        <taxon>Alphaproteobacteria</taxon>
        <taxon>Hyphomicrobiales</taxon>
        <taxon>Hyphomicrobiaceae</taxon>
        <taxon>Hyphomicrobium</taxon>
    </lineage>
</organism>
<dbReference type="KEGG" id="hdt:HYPDE_29523"/>
<dbReference type="Proteomes" id="UP000005952">
    <property type="component" value="Chromosome"/>
</dbReference>
<evidence type="ECO:0000313" key="2">
    <source>
        <dbReference type="Proteomes" id="UP000005952"/>
    </source>
</evidence>
<accession>N0B270</accession>
<sequence length="39" mass="4234">MKKAIMSLIALSFAFGIPLSLTTASPASACWWKDRHGEP</sequence>
<dbReference type="EMBL" id="CP005587">
    <property type="protein sequence ID" value="AGK57579.1"/>
    <property type="molecule type" value="Genomic_DNA"/>
</dbReference>
<proteinExistence type="predicted"/>
<protein>
    <submittedName>
        <fullName evidence="1">Uncharacterized protein</fullName>
    </submittedName>
</protein>
<gene>
    <name evidence="1" type="ORF">HYPDE_29523</name>
</gene>